<organism evidence="2 3">
    <name type="scientific">Halocaridina rubra</name>
    <name type="common">Hawaiian red shrimp</name>
    <dbReference type="NCBI Taxonomy" id="373956"/>
    <lineage>
        <taxon>Eukaryota</taxon>
        <taxon>Metazoa</taxon>
        <taxon>Ecdysozoa</taxon>
        <taxon>Arthropoda</taxon>
        <taxon>Crustacea</taxon>
        <taxon>Multicrustacea</taxon>
        <taxon>Malacostraca</taxon>
        <taxon>Eumalacostraca</taxon>
        <taxon>Eucarida</taxon>
        <taxon>Decapoda</taxon>
        <taxon>Pleocyemata</taxon>
        <taxon>Caridea</taxon>
        <taxon>Atyoidea</taxon>
        <taxon>Atyidae</taxon>
        <taxon>Halocaridina</taxon>
    </lineage>
</organism>
<feature type="region of interest" description="Disordered" evidence="1">
    <location>
        <begin position="1"/>
        <end position="20"/>
    </location>
</feature>
<protein>
    <submittedName>
        <fullName evidence="2">Uncharacterized protein</fullName>
    </submittedName>
</protein>
<evidence type="ECO:0000313" key="3">
    <source>
        <dbReference type="Proteomes" id="UP001381693"/>
    </source>
</evidence>
<accession>A0AAN8XUX3</accession>
<proteinExistence type="predicted"/>
<dbReference type="EMBL" id="JAXCGZ010000321">
    <property type="protein sequence ID" value="KAK7086173.1"/>
    <property type="molecule type" value="Genomic_DNA"/>
</dbReference>
<dbReference type="AlphaFoldDB" id="A0AAN8XUX3"/>
<comment type="caution">
    <text evidence="2">The sequence shown here is derived from an EMBL/GenBank/DDBJ whole genome shotgun (WGS) entry which is preliminary data.</text>
</comment>
<sequence length="109" mass="12854">MTASHEAPTSYPKRNKKPSSYLGNYVLDRDDIDFVDTASWCPSTTVIEYLMSQPHMQRLCHPWNLSNGKSISSLIIGRYGVHIWRNIRKWDRTLHRHQNIKLDIVFLER</sequence>
<gene>
    <name evidence="2" type="ORF">SK128_017922</name>
</gene>
<evidence type="ECO:0000256" key="1">
    <source>
        <dbReference type="SAM" id="MobiDB-lite"/>
    </source>
</evidence>
<name>A0AAN8XUX3_HALRR</name>
<dbReference type="Proteomes" id="UP001381693">
    <property type="component" value="Unassembled WGS sequence"/>
</dbReference>
<feature type="non-terminal residue" evidence="2">
    <location>
        <position position="109"/>
    </location>
</feature>
<keyword evidence="3" id="KW-1185">Reference proteome</keyword>
<reference evidence="2 3" key="1">
    <citation type="submission" date="2023-11" db="EMBL/GenBank/DDBJ databases">
        <title>Halocaridina rubra genome assembly.</title>
        <authorList>
            <person name="Smith C."/>
        </authorList>
    </citation>
    <scope>NUCLEOTIDE SEQUENCE [LARGE SCALE GENOMIC DNA]</scope>
    <source>
        <strain evidence="2">EP-1</strain>
        <tissue evidence="2">Whole</tissue>
    </source>
</reference>
<evidence type="ECO:0000313" key="2">
    <source>
        <dbReference type="EMBL" id="KAK7086173.1"/>
    </source>
</evidence>